<evidence type="ECO:0000256" key="1">
    <source>
        <dbReference type="SAM" id="MobiDB-lite"/>
    </source>
</evidence>
<keyword evidence="3" id="KW-1185">Reference proteome</keyword>
<name>A0A225ATH3_TALAT</name>
<protein>
    <submittedName>
        <fullName evidence="2">Uncharacterized protein</fullName>
    </submittedName>
</protein>
<organism evidence="2 3">
    <name type="scientific">Talaromyces atroroseus</name>
    <dbReference type="NCBI Taxonomy" id="1441469"/>
    <lineage>
        <taxon>Eukaryota</taxon>
        <taxon>Fungi</taxon>
        <taxon>Dikarya</taxon>
        <taxon>Ascomycota</taxon>
        <taxon>Pezizomycotina</taxon>
        <taxon>Eurotiomycetes</taxon>
        <taxon>Eurotiomycetidae</taxon>
        <taxon>Eurotiales</taxon>
        <taxon>Trichocomaceae</taxon>
        <taxon>Talaromyces</taxon>
        <taxon>Talaromyces sect. Trachyspermi</taxon>
    </lineage>
</organism>
<feature type="region of interest" description="Disordered" evidence="1">
    <location>
        <begin position="164"/>
        <end position="217"/>
    </location>
</feature>
<sequence>MKERNYRADWGDVVSFVQRMREKAKRLQVDLLVVDPGLETKATCMTGPDSAINVYVNDTTTNDNELVPIGSRVWYFQTPYGIRIMAFDIIFDMDPPADDTEVHLAHTMIEEDWFKSAVQHEDIDLNDTQASRSRKYDETVRWFAMSGIKSNTCSGVMNPLGVLNPTRPAKSIQPQPGASENSQSLDATVRSDLRYRRQGPRVDTPDGLGVSKRIPEL</sequence>
<dbReference type="InterPro" id="IPR029052">
    <property type="entry name" value="Metallo-depent_PP-like"/>
</dbReference>
<proteinExistence type="predicted"/>
<comment type="caution">
    <text evidence="2">The sequence shown here is derived from an EMBL/GenBank/DDBJ whole genome shotgun (WGS) entry which is preliminary data.</text>
</comment>
<gene>
    <name evidence="2" type="ORF">UA08_02193</name>
</gene>
<dbReference type="Proteomes" id="UP000214365">
    <property type="component" value="Unassembled WGS sequence"/>
</dbReference>
<reference evidence="2 3" key="1">
    <citation type="submission" date="2015-06" db="EMBL/GenBank/DDBJ databases">
        <title>Talaromyces atroroseus IBT 11181 draft genome.</title>
        <authorList>
            <person name="Rasmussen K.B."/>
            <person name="Rasmussen S."/>
            <person name="Petersen B."/>
            <person name="Sicheritz-Ponten T."/>
            <person name="Mortensen U.H."/>
            <person name="Thrane U."/>
        </authorList>
    </citation>
    <scope>NUCLEOTIDE SEQUENCE [LARGE SCALE GENOMIC DNA]</scope>
    <source>
        <strain evidence="2 3">IBT 11181</strain>
    </source>
</reference>
<dbReference type="RefSeq" id="XP_020121785.1">
    <property type="nucleotide sequence ID" value="XM_020264848.1"/>
</dbReference>
<accession>A0A225ATH3</accession>
<dbReference type="AlphaFoldDB" id="A0A225ATH3"/>
<dbReference type="Gene3D" id="3.60.21.10">
    <property type="match status" value="1"/>
</dbReference>
<dbReference type="GeneID" id="31001948"/>
<evidence type="ECO:0000313" key="3">
    <source>
        <dbReference type="Proteomes" id="UP000214365"/>
    </source>
</evidence>
<dbReference type="STRING" id="1441469.A0A225ATH3"/>
<evidence type="ECO:0000313" key="2">
    <source>
        <dbReference type="EMBL" id="OKL61664.1"/>
    </source>
</evidence>
<dbReference type="EMBL" id="LFMY01000003">
    <property type="protein sequence ID" value="OKL61664.1"/>
    <property type="molecule type" value="Genomic_DNA"/>
</dbReference>
<feature type="compositionally biased region" description="Polar residues" evidence="1">
    <location>
        <begin position="172"/>
        <end position="186"/>
    </location>
</feature>